<dbReference type="InterPro" id="IPR001296">
    <property type="entry name" value="Glyco_trans_1"/>
</dbReference>
<gene>
    <name evidence="4" type="ORF">FAM09_05310</name>
</gene>
<evidence type="ECO:0000259" key="3">
    <source>
        <dbReference type="Pfam" id="PF00534"/>
    </source>
</evidence>
<accession>A0A4S8I0J1</accession>
<dbReference type="OrthoDB" id="9790710at2"/>
<dbReference type="SUPFAM" id="SSF53756">
    <property type="entry name" value="UDP-Glycosyltransferase/glycogen phosphorylase"/>
    <property type="match status" value="1"/>
</dbReference>
<dbReference type="GO" id="GO:0016757">
    <property type="term" value="F:glycosyltransferase activity"/>
    <property type="evidence" value="ECO:0007669"/>
    <property type="project" value="UniProtKB-KW"/>
</dbReference>
<dbReference type="Proteomes" id="UP000306918">
    <property type="component" value="Unassembled WGS sequence"/>
</dbReference>
<sequence>MNLIYFTSSYPYGLGEQWKANELNELINHFDNIIVVPYSYGGNHNNPKPLPKGVHLEGPLLPEEQLKSSKKDLLKIFLHKHRGTFLKEFIRKKVYTSKSRFISWFSSTLNVIRLLKHPLVQKLESNADKNTVFYFYWGKGSCEILPFINNRRLYKSFVRMHRYDLFEYENNNYIPYRSALLNSASVIAPSSLAGKQHLQQLYPRVSANVEVFRCGTISNNKLSSASQDGILRVVSCSLLSPVKRVHVMIESLRHIQVPIIWHHVGDGQLRDELETLARKLGVEDKFIFEGMMDSRRVLNFYTENSFDLFVNVSASEGVPFSIMEAFSVGIPVMATDVGGTGEIVNEQVGMLLPAEITGVVLAKKITDFYNLSTEQKQGMRRECYNQYIINWNAEKLANALAVFLKA</sequence>
<dbReference type="RefSeq" id="WP_136576016.1">
    <property type="nucleotide sequence ID" value="NZ_STFF01000001.1"/>
</dbReference>
<evidence type="ECO:0000256" key="2">
    <source>
        <dbReference type="ARBA" id="ARBA00022679"/>
    </source>
</evidence>
<dbReference type="Pfam" id="PF00534">
    <property type="entry name" value="Glycos_transf_1"/>
    <property type="match status" value="1"/>
</dbReference>
<keyword evidence="5" id="KW-1185">Reference proteome</keyword>
<keyword evidence="1" id="KW-0328">Glycosyltransferase</keyword>
<feature type="domain" description="Glycosyl transferase family 1" evidence="3">
    <location>
        <begin position="233"/>
        <end position="375"/>
    </location>
</feature>
<comment type="caution">
    <text evidence="4">The sequence shown here is derived from an EMBL/GenBank/DDBJ whole genome shotgun (WGS) entry which is preliminary data.</text>
</comment>
<evidence type="ECO:0000313" key="4">
    <source>
        <dbReference type="EMBL" id="THU41527.1"/>
    </source>
</evidence>
<name>A0A4S8I0J1_9BACT</name>
<keyword evidence="2 4" id="KW-0808">Transferase</keyword>
<reference evidence="4 5" key="1">
    <citation type="submission" date="2019-04" db="EMBL/GenBank/DDBJ databases">
        <title>Niastella caeni sp. nov., isolated from activated sludge.</title>
        <authorList>
            <person name="Sheng M."/>
        </authorList>
    </citation>
    <scope>NUCLEOTIDE SEQUENCE [LARGE SCALE GENOMIC DNA]</scope>
    <source>
        <strain evidence="4 5">HX-2-15</strain>
    </source>
</reference>
<organism evidence="4 5">
    <name type="scientific">Niastella caeni</name>
    <dbReference type="NCBI Taxonomy" id="2569763"/>
    <lineage>
        <taxon>Bacteria</taxon>
        <taxon>Pseudomonadati</taxon>
        <taxon>Bacteroidota</taxon>
        <taxon>Chitinophagia</taxon>
        <taxon>Chitinophagales</taxon>
        <taxon>Chitinophagaceae</taxon>
        <taxon>Niastella</taxon>
    </lineage>
</organism>
<evidence type="ECO:0000313" key="5">
    <source>
        <dbReference type="Proteomes" id="UP000306918"/>
    </source>
</evidence>
<dbReference type="Gene3D" id="3.40.50.2000">
    <property type="entry name" value="Glycogen Phosphorylase B"/>
    <property type="match status" value="2"/>
</dbReference>
<protein>
    <submittedName>
        <fullName evidence="4">Glycosyltransferase</fullName>
    </submittedName>
</protein>
<dbReference type="EMBL" id="STFF01000001">
    <property type="protein sequence ID" value="THU41527.1"/>
    <property type="molecule type" value="Genomic_DNA"/>
</dbReference>
<evidence type="ECO:0000256" key="1">
    <source>
        <dbReference type="ARBA" id="ARBA00022676"/>
    </source>
</evidence>
<dbReference type="AlphaFoldDB" id="A0A4S8I0J1"/>
<dbReference type="PANTHER" id="PTHR12526">
    <property type="entry name" value="GLYCOSYLTRANSFERASE"/>
    <property type="match status" value="1"/>
</dbReference>
<proteinExistence type="predicted"/>
<dbReference type="PANTHER" id="PTHR12526:SF629">
    <property type="entry name" value="TEICHURONIC ACID BIOSYNTHESIS GLYCOSYLTRANSFERASE TUAH-RELATED"/>
    <property type="match status" value="1"/>
</dbReference>